<reference evidence="2" key="1">
    <citation type="submission" date="2015-11" db="EMBL/GenBank/DDBJ databases">
        <authorList>
            <person name="Kim K.M."/>
        </authorList>
    </citation>
    <scope>NUCLEOTIDE SEQUENCE [LARGE SCALE GENOMIC DNA]</scope>
    <source>
        <strain evidence="2">KCTC 12086</strain>
    </source>
</reference>
<proteinExistence type="predicted"/>
<dbReference type="STRING" id="161398.PP2015_3000"/>
<dbReference type="PIRSF" id="PIRSF016481">
    <property type="entry name" value="Pilus_assembly_PilP"/>
    <property type="match status" value="1"/>
</dbReference>
<dbReference type="Proteomes" id="UP000061457">
    <property type="component" value="Chromosome I"/>
</dbReference>
<organism evidence="1 2">
    <name type="scientific">Pseudoalteromonas phenolica</name>
    <dbReference type="NCBI Taxonomy" id="161398"/>
    <lineage>
        <taxon>Bacteria</taxon>
        <taxon>Pseudomonadati</taxon>
        <taxon>Pseudomonadota</taxon>
        <taxon>Gammaproteobacteria</taxon>
        <taxon>Alteromonadales</taxon>
        <taxon>Pseudoalteromonadaceae</taxon>
        <taxon>Pseudoalteromonas</taxon>
    </lineage>
</organism>
<name>A0A0S2K583_9GAMM</name>
<dbReference type="EMBL" id="CP013187">
    <property type="protein sequence ID" value="ALO43483.1"/>
    <property type="molecule type" value="Genomic_DNA"/>
</dbReference>
<evidence type="ECO:0000313" key="1">
    <source>
        <dbReference type="EMBL" id="ALO43483.1"/>
    </source>
</evidence>
<dbReference type="Gene3D" id="2.30.30.830">
    <property type="match status" value="1"/>
</dbReference>
<sequence length="180" mass="20217">MRFKSIAISISVMFLSACNDNTAQQKEFIDQVQASATPKVDPIPSMKEFEYFPYSAGSLRSPFDAPQPEVIESRLVQVKNCLQPDQNRARDPLEKYPIDNLVMKGTIALSGVTWALIRAADQGLFRVKQGEYMGLYHGEVVGIYDDHVELLELIPDGTGCWKERLTKVEIIEASQFTVSE</sequence>
<dbReference type="Pfam" id="PF04351">
    <property type="entry name" value="PilP"/>
    <property type="match status" value="1"/>
</dbReference>
<dbReference type="OrthoDB" id="9806524at2"/>
<dbReference type="KEGG" id="pphe:PP2015_3000"/>
<protein>
    <submittedName>
        <fullName evidence="1">Type IV pilus biogenesis protein PilP</fullName>
    </submittedName>
</protein>
<keyword evidence="2" id="KW-1185">Reference proteome</keyword>
<dbReference type="RefSeq" id="WP_058031136.1">
    <property type="nucleotide sequence ID" value="NZ_CP013187.1"/>
</dbReference>
<accession>A0A0S2K583</accession>
<dbReference type="AlphaFoldDB" id="A0A0S2K583"/>
<dbReference type="PATRIC" id="fig|161398.10.peg.3058"/>
<dbReference type="InterPro" id="IPR007446">
    <property type="entry name" value="PilP"/>
</dbReference>
<gene>
    <name evidence="1" type="ORF">PP2015_3000</name>
</gene>
<dbReference type="PROSITE" id="PS51257">
    <property type="entry name" value="PROKAR_LIPOPROTEIN"/>
    <property type="match status" value="1"/>
</dbReference>
<evidence type="ECO:0000313" key="2">
    <source>
        <dbReference type="Proteomes" id="UP000061457"/>
    </source>
</evidence>